<accession>A0A2K9HF98</accession>
<evidence type="ECO:0000313" key="2">
    <source>
        <dbReference type="EMBL" id="SNR75210.1"/>
    </source>
</evidence>
<dbReference type="Proteomes" id="UP000198427">
    <property type="component" value="Unassembled WGS sequence"/>
</dbReference>
<evidence type="ECO:0000313" key="3">
    <source>
        <dbReference type="Proteomes" id="UP000198427"/>
    </source>
</evidence>
<organism evidence="2 3">
    <name type="scientific">Prevotella jejuni</name>
    <dbReference type="NCBI Taxonomy" id="1177574"/>
    <lineage>
        <taxon>Bacteria</taxon>
        <taxon>Pseudomonadati</taxon>
        <taxon>Bacteroidota</taxon>
        <taxon>Bacteroidia</taxon>
        <taxon>Bacteroidales</taxon>
        <taxon>Prevotellaceae</taxon>
        <taxon>Prevotella</taxon>
    </lineage>
</organism>
<feature type="compositionally biased region" description="Basic and acidic residues" evidence="1">
    <location>
        <begin position="29"/>
        <end position="46"/>
    </location>
</feature>
<sequence>MKKVYQKPSTLLVKIETEGDFLMDSAHGTQHEGFTETHDPNLRVEDGTDDDSPF</sequence>
<gene>
    <name evidence="2" type="ORF">SAMN06265364_10884</name>
</gene>
<dbReference type="OrthoDB" id="1081034at2"/>
<keyword evidence="3" id="KW-1185">Reference proteome</keyword>
<dbReference type="AlphaFoldDB" id="A0A2K9HF98"/>
<comment type="caution">
    <text evidence="2">The sequence shown here is derived from an EMBL/GenBank/DDBJ whole genome shotgun (WGS) entry which is preliminary data.</text>
</comment>
<name>A0A2K9HF98_9BACT</name>
<evidence type="ECO:0000256" key="1">
    <source>
        <dbReference type="SAM" id="MobiDB-lite"/>
    </source>
</evidence>
<dbReference type="KEGG" id="pje:CRM71_02535"/>
<reference evidence="2 3" key="1">
    <citation type="submission" date="2017-06" db="EMBL/GenBank/DDBJ databases">
        <authorList>
            <person name="Varghese N."/>
            <person name="Submissions S."/>
        </authorList>
    </citation>
    <scope>NUCLEOTIDE SEQUENCE [LARGE SCALE GENOMIC DNA]</scope>
    <source>
        <strain evidence="2 3">DSM 26989</strain>
    </source>
</reference>
<dbReference type="EMBL" id="FZNZ01000008">
    <property type="protein sequence ID" value="SNR75210.1"/>
    <property type="molecule type" value="Genomic_DNA"/>
</dbReference>
<dbReference type="GeneID" id="94028316"/>
<protein>
    <submittedName>
        <fullName evidence="2">Uncharacterized protein</fullName>
    </submittedName>
</protein>
<feature type="region of interest" description="Disordered" evidence="1">
    <location>
        <begin position="23"/>
        <end position="54"/>
    </location>
</feature>
<proteinExistence type="predicted"/>
<dbReference type="RefSeq" id="WP_009012313.1">
    <property type="nucleotide sequence ID" value="NZ_CALLVZ010000087.1"/>
</dbReference>